<dbReference type="SMART" id="SM00850">
    <property type="entry name" value="LytTR"/>
    <property type="match status" value="1"/>
</dbReference>
<evidence type="ECO:0000313" key="5">
    <source>
        <dbReference type="Proteomes" id="UP001165381"/>
    </source>
</evidence>
<dbReference type="InterPro" id="IPR007492">
    <property type="entry name" value="LytTR_DNA-bd_dom"/>
</dbReference>
<dbReference type="Gene3D" id="2.40.50.1020">
    <property type="entry name" value="LytTr DNA-binding domain"/>
    <property type="match status" value="1"/>
</dbReference>
<dbReference type="Pfam" id="PF04397">
    <property type="entry name" value="LytTR"/>
    <property type="match status" value="1"/>
</dbReference>
<name>A0ABT0QFP6_9FLAO</name>
<dbReference type="GO" id="GO:0003677">
    <property type="term" value="F:DNA binding"/>
    <property type="evidence" value="ECO:0007669"/>
    <property type="project" value="UniProtKB-KW"/>
</dbReference>
<dbReference type="Proteomes" id="UP001165381">
    <property type="component" value="Unassembled WGS sequence"/>
</dbReference>
<evidence type="ECO:0000259" key="3">
    <source>
        <dbReference type="SMART" id="SM00850"/>
    </source>
</evidence>
<feature type="transmembrane region" description="Helical" evidence="2">
    <location>
        <begin position="74"/>
        <end position="99"/>
    </location>
</feature>
<feature type="coiled-coil region" evidence="1">
    <location>
        <begin position="144"/>
        <end position="171"/>
    </location>
</feature>
<feature type="transmembrane region" description="Helical" evidence="2">
    <location>
        <begin position="111"/>
        <end position="130"/>
    </location>
</feature>
<reference evidence="4" key="1">
    <citation type="submission" date="2022-05" db="EMBL/GenBank/DDBJ databases">
        <authorList>
            <person name="Park J.-S."/>
        </authorList>
    </citation>
    <scope>NUCLEOTIDE SEQUENCE</scope>
    <source>
        <strain evidence="4">2012CJ34-3</strain>
    </source>
</reference>
<keyword evidence="5" id="KW-1185">Reference proteome</keyword>
<keyword evidence="2" id="KW-0472">Membrane</keyword>
<protein>
    <submittedName>
        <fullName evidence="4">LytTR family transcriptional regulator DNA-binding domain-containing protein</fullName>
    </submittedName>
</protein>
<dbReference type="RefSeq" id="WP_249972823.1">
    <property type="nucleotide sequence ID" value="NZ_JAMFLZ010000003.1"/>
</dbReference>
<keyword evidence="2" id="KW-0812">Transmembrane</keyword>
<proteinExistence type="predicted"/>
<keyword evidence="2" id="KW-1133">Transmembrane helix</keyword>
<dbReference type="EMBL" id="JAMFLZ010000003">
    <property type="protein sequence ID" value="MCL6295069.1"/>
    <property type="molecule type" value="Genomic_DNA"/>
</dbReference>
<keyword evidence="1" id="KW-0175">Coiled coil</keyword>
<gene>
    <name evidence="4" type="ORF">M3P09_08695</name>
</gene>
<keyword evidence="4" id="KW-0238">DNA-binding</keyword>
<organism evidence="4 5">
    <name type="scientific">Jejuia spongiicola</name>
    <dbReference type="NCBI Taxonomy" id="2942207"/>
    <lineage>
        <taxon>Bacteria</taxon>
        <taxon>Pseudomonadati</taxon>
        <taxon>Bacteroidota</taxon>
        <taxon>Flavobacteriia</taxon>
        <taxon>Flavobacteriales</taxon>
        <taxon>Flavobacteriaceae</taxon>
        <taxon>Jejuia</taxon>
    </lineage>
</organism>
<evidence type="ECO:0000256" key="2">
    <source>
        <dbReference type="SAM" id="Phobius"/>
    </source>
</evidence>
<sequence>MKNFDFWRVLEPILLGGIANIIINYIFDPKNPDFLLNEFLVAFMFAFVVTEVNRKINMVLDKKISWTHNFRKRFIYHLIYLTISLALILNVLGNIYLWIIGDGFHTINELLIINLSVLILAFLLTVLKWATHFYNNWSKAEIHLADSTKKFDELKSEIGKSEQQIELLKSNDIYRINVNDIRLAKIEYGIVWVYFETDNKGVYQGKLNNLKMLLPDFLFFQATRNTVLRKDIIVSISSATYGKIDVKLNEKLLADNTLTVSRPKASQFRKWYNSN</sequence>
<feature type="transmembrane region" description="Helical" evidence="2">
    <location>
        <begin position="34"/>
        <end position="53"/>
    </location>
</feature>
<feature type="domain" description="HTH LytTR-type" evidence="3">
    <location>
        <begin position="171"/>
        <end position="273"/>
    </location>
</feature>
<feature type="transmembrane region" description="Helical" evidence="2">
    <location>
        <begin position="12"/>
        <end position="28"/>
    </location>
</feature>
<evidence type="ECO:0000313" key="4">
    <source>
        <dbReference type="EMBL" id="MCL6295069.1"/>
    </source>
</evidence>
<evidence type="ECO:0000256" key="1">
    <source>
        <dbReference type="SAM" id="Coils"/>
    </source>
</evidence>
<comment type="caution">
    <text evidence="4">The sequence shown here is derived from an EMBL/GenBank/DDBJ whole genome shotgun (WGS) entry which is preliminary data.</text>
</comment>
<accession>A0ABT0QFP6</accession>